<sequence length="289" mass="34010">MNIAQKPAEKFCCEPCNYNCSKKSDWSRHIATSKHVNRTILNPLAPKSEKHSLQCKTCHKKYTARNSLWYHEQKCKLVPLHEPVIEENKLNEIQEMKEFMKYLMQENSEMKNMMMEIIKNGTNNTTTTNSHNKTFNLNFFLNEQCKDAMNMSEFINQIQLKLSDLENVGKLGYVEGISNIIIKKLNDTDMYKRPLHCSDAKRETLYIKEEDKWEKESPENTNMKKMIKKVDYKNIGLIAEWKDQHPDHRESTCHDNDTYLKILVESMSGDEEHVEKVIKKISKEVVIDK</sequence>
<evidence type="ECO:0000259" key="1">
    <source>
        <dbReference type="PROSITE" id="PS00028"/>
    </source>
</evidence>
<reference evidence="2" key="1">
    <citation type="journal article" date="2020" name="Nature">
        <title>Giant virus diversity and host interactions through global metagenomics.</title>
        <authorList>
            <person name="Schulz F."/>
            <person name="Roux S."/>
            <person name="Paez-Espino D."/>
            <person name="Jungbluth S."/>
            <person name="Walsh D.A."/>
            <person name="Denef V.J."/>
            <person name="McMahon K.D."/>
            <person name="Konstantinidis K.T."/>
            <person name="Eloe-Fadrosh E.A."/>
            <person name="Kyrpides N.C."/>
            <person name="Woyke T."/>
        </authorList>
    </citation>
    <scope>NUCLEOTIDE SEQUENCE</scope>
    <source>
        <strain evidence="2">GVMAG-M-3300023179-114</strain>
    </source>
</reference>
<organism evidence="2">
    <name type="scientific">viral metagenome</name>
    <dbReference type="NCBI Taxonomy" id="1070528"/>
    <lineage>
        <taxon>unclassified sequences</taxon>
        <taxon>metagenomes</taxon>
        <taxon>organismal metagenomes</taxon>
    </lineage>
</organism>
<accession>A0A6C0E2Q7</accession>
<protein>
    <recommendedName>
        <fullName evidence="1">C2H2-type domain-containing protein</fullName>
    </recommendedName>
</protein>
<feature type="domain" description="C2H2-type" evidence="1">
    <location>
        <begin position="12"/>
        <end position="35"/>
    </location>
</feature>
<dbReference type="InterPro" id="IPR013087">
    <property type="entry name" value="Znf_C2H2_type"/>
</dbReference>
<dbReference type="EMBL" id="MN739720">
    <property type="protein sequence ID" value="QHT22803.1"/>
    <property type="molecule type" value="Genomic_DNA"/>
</dbReference>
<name>A0A6C0E2Q7_9ZZZZ</name>
<dbReference type="PROSITE" id="PS00028">
    <property type="entry name" value="ZINC_FINGER_C2H2_1"/>
    <property type="match status" value="1"/>
</dbReference>
<dbReference type="AlphaFoldDB" id="A0A6C0E2Q7"/>
<proteinExistence type="predicted"/>
<evidence type="ECO:0000313" key="2">
    <source>
        <dbReference type="EMBL" id="QHT22803.1"/>
    </source>
</evidence>